<evidence type="ECO:0000256" key="1">
    <source>
        <dbReference type="ARBA" id="ARBA00004429"/>
    </source>
</evidence>
<comment type="caution">
    <text evidence="13">The sequence shown here is derived from an EMBL/GenBank/DDBJ whole genome shotgun (WGS) entry which is preliminary data.</text>
</comment>
<evidence type="ECO:0000256" key="10">
    <source>
        <dbReference type="SAM" id="Phobius"/>
    </source>
</evidence>
<feature type="transmembrane region" description="Helical" evidence="10">
    <location>
        <begin position="358"/>
        <end position="381"/>
    </location>
</feature>
<dbReference type="InterPro" id="IPR002541">
    <property type="entry name" value="Cyt_c_assembly"/>
</dbReference>
<dbReference type="EMBL" id="BAQD01000004">
    <property type="protein sequence ID" value="GBQ05429.1"/>
    <property type="molecule type" value="Genomic_DNA"/>
</dbReference>
<feature type="transmembrane region" description="Helical" evidence="10">
    <location>
        <begin position="100"/>
        <end position="119"/>
    </location>
</feature>
<proteinExistence type="inferred from homology"/>
<reference evidence="13" key="1">
    <citation type="submission" date="2013-04" db="EMBL/GenBank/DDBJ databases">
        <title>The genome sequencing project of 58 acetic acid bacteria.</title>
        <authorList>
            <person name="Okamoto-Kainuma A."/>
            <person name="Ishikawa M."/>
            <person name="Umino S."/>
            <person name="Koizumi Y."/>
            <person name="Shiwa Y."/>
            <person name="Yoshikawa H."/>
            <person name="Matsutani M."/>
            <person name="Matsushita K."/>
        </authorList>
    </citation>
    <scope>NUCLEOTIDE SEQUENCE</scope>
    <source>
        <strain evidence="13">DSM 15669</strain>
    </source>
</reference>
<dbReference type="InterPro" id="IPR032523">
    <property type="entry name" value="CcmF_C"/>
</dbReference>
<dbReference type="NCBIfam" id="NF007691">
    <property type="entry name" value="PRK10369.1"/>
    <property type="match status" value="1"/>
</dbReference>
<evidence type="ECO:0000256" key="9">
    <source>
        <dbReference type="ARBA" id="ARBA00037230"/>
    </source>
</evidence>
<feature type="transmembrane region" description="Helical" evidence="10">
    <location>
        <begin position="432"/>
        <end position="448"/>
    </location>
</feature>
<dbReference type="Pfam" id="PF01578">
    <property type="entry name" value="Cytochrom_C_asm"/>
    <property type="match status" value="1"/>
</dbReference>
<feature type="transmembrane region" description="Helical" evidence="10">
    <location>
        <begin position="319"/>
        <end position="338"/>
    </location>
</feature>
<evidence type="ECO:0000256" key="5">
    <source>
        <dbReference type="ARBA" id="ARBA00022692"/>
    </source>
</evidence>
<organism evidence="13 14">
    <name type="scientific">Saccharibacter floricola DSM 15669</name>
    <dbReference type="NCBI Taxonomy" id="1123227"/>
    <lineage>
        <taxon>Bacteria</taxon>
        <taxon>Pseudomonadati</taxon>
        <taxon>Pseudomonadota</taxon>
        <taxon>Alphaproteobacteria</taxon>
        <taxon>Acetobacterales</taxon>
        <taxon>Acetobacteraceae</taxon>
        <taxon>Saccharibacter</taxon>
    </lineage>
</organism>
<keyword evidence="14" id="KW-1185">Reference proteome</keyword>
<evidence type="ECO:0000259" key="12">
    <source>
        <dbReference type="Pfam" id="PF16327"/>
    </source>
</evidence>
<dbReference type="RefSeq" id="WP_018980839.1">
    <property type="nucleotide sequence ID" value="NZ_BAQD01000004.1"/>
</dbReference>
<dbReference type="NCBIfam" id="TIGR00353">
    <property type="entry name" value="nrfE"/>
    <property type="match status" value="1"/>
</dbReference>
<feature type="transmembrane region" description="Helical" evidence="10">
    <location>
        <begin position="131"/>
        <end position="151"/>
    </location>
</feature>
<keyword evidence="8 10" id="KW-0472">Membrane</keyword>
<evidence type="ECO:0000256" key="4">
    <source>
        <dbReference type="ARBA" id="ARBA00022519"/>
    </source>
</evidence>
<evidence type="ECO:0000256" key="2">
    <source>
        <dbReference type="ARBA" id="ARBA00009186"/>
    </source>
</evidence>
<feature type="transmembrane region" description="Helical" evidence="10">
    <location>
        <begin position="454"/>
        <end position="474"/>
    </location>
</feature>
<feature type="domain" description="Cytochrome c-type biogenesis protein CcmF C-terminal" evidence="12">
    <location>
        <begin position="322"/>
        <end position="635"/>
    </location>
</feature>
<feature type="transmembrane region" description="Helical" evidence="10">
    <location>
        <begin position="214"/>
        <end position="236"/>
    </location>
</feature>
<name>A0ABQ0NWY7_9PROT</name>
<dbReference type="PANTHER" id="PTHR43653:SF1">
    <property type="entry name" value="CYTOCHROME C-TYPE BIOGENESIS PROTEIN CCMF"/>
    <property type="match status" value="1"/>
</dbReference>
<evidence type="ECO:0000256" key="7">
    <source>
        <dbReference type="ARBA" id="ARBA00022989"/>
    </source>
</evidence>
<dbReference type="Pfam" id="PF16327">
    <property type="entry name" value="CcmF_C"/>
    <property type="match status" value="1"/>
</dbReference>
<comment type="similarity">
    <text evidence="2">Belongs to the CcmF/CycK/Ccl1/NrfE/CcsA family.</text>
</comment>
<keyword evidence="7 10" id="KW-1133">Transmembrane helix</keyword>
<feature type="transmembrane region" description="Helical" evidence="10">
    <location>
        <begin position="620"/>
        <end position="639"/>
    </location>
</feature>
<feature type="transmembrane region" description="Helical" evidence="10">
    <location>
        <begin position="495"/>
        <end position="517"/>
    </location>
</feature>
<evidence type="ECO:0000256" key="6">
    <source>
        <dbReference type="ARBA" id="ARBA00022748"/>
    </source>
</evidence>
<keyword evidence="5 10" id="KW-0812">Transmembrane</keyword>
<accession>A0ABQ0NWY7</accession>
<comment type="subcellular location">
    <subcellularLocation>
        <location evidence="1">Cell inner membrane</location>
        <topology evidence="1">Multi-pass membrane protein</topology>
    </subcellularLocation>
</comment>
<gene>
    <name evidence="13" type="ORF">AA15669_0459</name>
</gene>
<feature type="transmembrane region" description="Helical" evidence="10">
    <location>
        <begin position="42"/>
        <end position="66"/>
    </location>
</feature>
<dbReference type="Proteomes" id="UP001062901">
    <property type="component" value="Unassembled WGS sequence"/>
</dbReference>
<feature type="domain" description="Cytochrome c assembly protein" evidence="11">
    <location>
        <begin position="93"/>
        <end position="302"/>
    </location>
</feature>
<feature type="transmembrane region" description="Helical" evidence="10">
    <location>
        <begin position="401"/>
        <end position="420"/>
    </location>
</feature>
<keyword evidence="4" id="KW-0997">Cell inner membrane</keyword>
<protein>
    <submittedName>
        <fullName evidence="13">Cytochrome c-type biogenesis protein CysK</fullName>
    </submittedName>
</protein>
<dbReference type="InterPro" id="IPR003568">
    <property type="entry name" value="Cyt_c_biogenesis_CcmF"/>
</dbReference>
<evidence type="ECO:0000256" key="8">
    <source>
        <dbReference type="ARBA" id="ARBA00023136"/>
    </source>
</evidence>
<dbReference type="PRINTS" id="PR01410">
    <property type="entry name" value="CCBIOGENESIS"/>
</dbReference>
<feature type="transmembrane region" description="Helical" evidence="10">
    <location>
        <begin position="12"/>
        <end position="30"/>
    </location>
</feature>
<feature type="transmembrane region" description="Helical" evidence="10">
    <location>
        <begin position="182"/>
        <end position="202"/>
    </location>
</feature>
<evidence type="ECO:0000313" key="13">
    <source>
        <dbReference type="EMBL" id="GBQ05429.1"/>
    </source>
</evidence>
<sequence length="648" mass="70749">MMDFFGPEEGHYALALACVLALFQGIAPFLKRQGRPSFFSPLTPGFAWAHALALLLAFMCLMLAALRDDFSVQNIAENSALAKPLFYKITGIWGNHEGSILLWIVLLGLCSACVSFIHTRHQNTLSRLKRHALGVLGLISAGFDLFCLLTSNPFARLFPMPADGMGMNPLLQDPGLAVHPPLLYAGYVGFVVPFAFAIAALIDGQLTRLWATLVRPWVLVAWALLTCGIALGSWWSYYVLGWGGYWFWDPVENASLIPWLSGTALLHSILVVEKRQSLRIWTALLALATFSFSLSGTFLVRSGILNSVHSFANDPTRGVFILTLLALVVGGALTLFAWRAPSLHDESSFTPLSRESALVLNTLFLCTLCAVVLTGTLYPPFIQLLLGHTLSVGKPFFDSTTIPLTIPLLIAMGIGPALPWLHGSLRTTCKRLYPAFLCTCAACIPAFVFLPDRMAALCAVLAVWVIYSSVLALFHQLRVATHPFRPSRKIWGMTLAHIGVGVAILGLCGMSAAHHTIVASRLGEHQSLDGLDWQLVSVTDHPGPNYDARVAELRVSRHGHPIAQLHPALRVFSHPHQTISQVAIRSFLTGDLYAVLGSTEHEGQETRYILRLHHNPLAPWIWLGGLIMAGGGLMACPFGRKRTQGTPS</sequence>
<comment type="function">
    <text evidence="9">Required for the biogenesis of c-type cytochromes. Possible subunit of a heme lyase.</text>
</comment>
<keyword evidence="6" id="KW-0201">Cytochrome c-type biogenesis</keyword>
<feature type="transmembrane region" description="Helical" evidence="10">
    <location>
        <begin position="280"/>
        <end position="299"/>
    </location>
</feature>
<evidence type="ECO:0000259" key="11">
    <source>
        <dbReference type="Pfam" id="PF01578"/>
    </source>
</evidence>
<dbReference type="InterPro" id="IPR003567">
    <property type="entry name" value="Cyt_c_biogenesis"/>
</dbReference>
<evidence type="ECO:0000256" key="3">
    <source>
        <dbReference type="ARBA" id="ARBA00022475"/>
    </source>
</evidence>
<evidence type="ECO:0000313" key="14">
    <source>
        <dbReference type="Proteomes" id="UP001062901"/>
    </source>
</evidence>
<dbReference type="PRINTS" id="PR01411">
    <property type="entry name" value="CCMFBIOGNSIS"/>
</dbReference>
<keyword evidence="3" id="KW-1003">Cell membrane</keyword>
<feature type="transmembrane region" description="Helical" evidence="10">
    <location>
        <begin position="256"/>
        <end position="273"/>
    </location>
</feature>
<dbReference type="PANTHER" id="PTHR43653">
    <property type="entry name" value="CYTOCHROME C ASSEMBLY PROTEIN-RELATED"/>
    <property type="match status" value="1"/>
</dbReference>